<dbReference type="PROSITE" id="PS51257">
    <property type="entry name" value="PROKAR_LIPOPROTEIN"/>
    <property type="match status" value="1"/>
</dbReference>
<evidence type="ECO:0000313" key="7">
    <source>
        <dbReference type="Proteomes" id="UP001501509"/>
    </source>
</evidence>
<gene>
    <name evidence="6" type="ORF">GCM10010411_15200</name>
</gene>
<keyword evidence="2" id="KW-0813">Transport</keyword>
<dbReference type="InterPro" id="IPR051455">
    <property type="entry name" value="Bact_solute-bind_prot3"/>
</dbReference>
<keyword evidence="3 4" id="KW-0732">Signal</keyword>
<name>A0ABN3PFY8_9ACTN</name>
<dbReference type="PANTHER" id="PTHR30085:SF6">
    <property type="entry name" value="ABC TRANSPORTER GLUTAMINE-BINDING PROTEIN GLNH"/>
    <property type="match status" value="1"/>
</dbReference>
<dbReference type="Gene3D" id="3.40.190.10">
    <property type="entry name" value="Periplasmic binding protein-like II"/>
    <property type="match status" value="2"/>
</dbReference>
<evidence type="ECO:0000256" key="3">
    <source>
        <dbReference type="ARBA" id="ARBA00022729"/>
    </source>
</evidence>
<dbReference type="Pfam" id="PF00497">
    <property type="entry name" value="SBP_bac_3"/>
    <property type="match status" value="1"/>
</dbReference>
<reference evidence="6 7" key="1">
    <citation type="journal article" date="2019" name="Int. J. Syst. Evol. Microbiol.">
        <title>The Global Catalogue of Microorganisms (GCM) 10K type strain sequencing project: providing services to taxonomists for standard genome sequencing and annotation.</title>
        <authorList>
            <consortium name="The Broad Institute Genomics Platform"/>
            <consortium name="The Broad Institute Genome Sequencing Center for Infectious Disease"/>
            <person name="Wu L."/>
            <person name="Ma J."/>
        </authorList>
    </citation>
    <scope>NUCLEOTIDE SEQUENCE [LARGE SCALE GENOMIC DNA]</scope>
    <source>
        <strain evidence="6 7">JCM 6833</strain>
    </source>
</reference>
<proteinExistence type="inferred from homology"/>
<evidence type="ECO:0000256" key="4">
    <source>
        <dbReference type="SAM" id="SignalP"/>
    </source>
</evidence>
<dbReference type="SMART" id="SM00062">
    <property type="entry name" value="PBPb"/>
    <property type="match status" value="1"/>
</dbReference>
<organism evidence="6 7">
    <name type="scientific">Actinomadura fulvescens</name>
    <dbReference type="NCBI Taxonomy" id="46160"/>
    <lineage>
        <taxon>Bacteria</taxon>
        <taxon>Bacillati</taxon>
        <taxon>Actinomycetota</taxon>
        <taxon>Actinomycetes</taxon>
        <taxon>Streptosporangiales</taxon>
        <taxon>Thermomonosporaceae</taxon>
        <taxon>Actinomadura</taxon>
    </lineage>
</organism>
<sequence length="268" mass="28957">MRLLATVLLLGGLMGAGCGASEEGSILRERTWTVGVRPDLPGLGLKRADGTFEGFDVDVARYVAGRLGRKVTFVQALAADRIPKLLSGEVDLMVATFSITADRKNEVAFAGPYYVSYQDLLVRSDDTAIKNVRDLSGRRICAVRGTDAAQKVAAMRGVSVRITHADDYDGCMALLRGRQVDALTTNDVILAGLVRREGKGVRLVSAQYAEQRTGIGLRKGDPDGCEAVNKAITEMYQDGTAERLVRRWFSGTGLDPSIIEVPQFEGCD</sequence>
<dbReference type="SUPFAM" id="SSF53850">
    <property type="entry name" value="Periplasmic binding protein-like II"/>
    <property type="match status" value="1"/>
</dbReference>
<dbReference type="Proteomes" id="UP001501509">
    <property type="component" value="Unassembled WGS sequence"/>
</dbReference>
<dbReference type="CDD" id="cd13690">
    <property type="entry name" value="PBP2_GluB"/>
    <property type="match status" value="1"/>
</dbReference>
<evidence type="ECO:0000259" key="5">
    <source>
        <dbReference type="SMART" id="SM00062"/>
    </source>
</evidence>
<evidence type="ECO:0000313" key="6">
    <source>
        <dbReference type="EMBL" id="GAA2583489.1"/>
    </source>
</evidence>
<feature type="domain" description="Solute-binding protein family 3/N-terminal" evidence="5">
    <location>
        <begin position="31"/>
        <end position="252"/>
    </location>
</feature>
<dbReference type="PANTHER" id="PTHR30085">
    <property type="entry name" value="AMINO ACID ABC TRANSPORTER PERMEASE"/>
    <property type="match status" value="1"/>
</dbReference>
<keyword evidence="7" id="KW-1185">Reference proteome</keyword>
<comment type="caution">
    <text evidence="6">The sequence shown here is derived from an EMBL/GenBank/DDBJ whole genome shotgun (WGS) entry which is preliminary data.</text>
</comment>
<dbReference type="EMBL" id="BAAATD010000002">
    <property type="protein sequence ID" value="GAA2583489.1"/>
    <property type="molecule type" value="Genomic_DNA"/>
</dbReference>
<accession>A0ABN3PFY8</accession>
<evidence type="ECO:0000256" key="1">
    <source>
        <dbReference type="ARBA" id="ARBA00010333"/>
    </source>
</evidence>
<feature type="signal peptide" evidence="4">
    <location>
        <begin position="1"/>
        <end position="20"/>
    </location>
</feature>
<dbReference type="RefSeq" id="WP_344539067.1">
    <property type="nucleotide sequence ID" value="NZ_BAAATD010000002.1"/>
</dbReference>
<evidence type="ECO:0000256" key="2">
    <source>
        <dbReference type="ARBA" id="ARBA00022448"/>
    </source>
</evidence>
<comment type="similarity">
    <text evidence="1">Belongs to the bacterial solute-binding protein 3 family.</text>
</comment>
<feature type="chain" id="PRO_5046533009" evidence="4">
    <location>
        <begin position="21"/>
        <end position="268"/>
    </location>
</feature>
<dbReference type="InterPro" id="IPR001638">
    <property type="entry name" value="Solute-binding_3/MltF_N"/>
</dbReference>
<protein>
    <submittedName>
        <fullName evidence="6">Glutamate ABC transporter substrate-binding protein</fullName>
    </submittedName>
</protein>